<proteinExistence type="predicted"/>
<name>A0A7U2EXQ5_PHANO</name>
<accession>A0A7U2EXQ5</accession>
<gene>
    <name evidence="1" type="ORF">JI435_406740</name>
</gene>
<sequence>MSSVLEAGRMLADLDTSWSALTRRALLSAWEEQATFITNHSQPLRAASRYFLLSSELIATVNRVPTQKLYPRREECMVDVAQFSSVSLIRSSDWPKVNPQIFPKS</sequence>
<dbReference type="AlphaFoldDB" id="A0A7U2EXQ5"/>
<dbReference type="VEuPathDB" id="FungiDB:JI435_406740"/>
<dbReference type="EMBL" id="CP069027">
    <property type="protein sequence ID" value="QRC95018.1"/>
    <property type="molecule type" value="Genomic_DNA"/>
</dbReference>
<reference evidence="2" key="1">
    <citation type="journal article" date="2021" name="BMC Genomics">
        <title>Chromosome-level genome assembly and manually-curated proteome of model necrotroph Parastagonospora nodorum Sn15 reveals a genome-wide trove of candidate effector homologs, and redundancy of virulence-related functions within an accessory chromosome.</title>
        <authorList>
            <person name="Bertazzoni S."/>
            <person name="Jones D.A.B."/>
            <person name="Phan H.T."/>
            <person name="Tan K.-C."/>
            <person name="Hane J.K."/>
        </authorList>
    </citation>
    <scope>NUCLEOTIDE SEQUENCE [LARGE SCALE GENOMIC DNA]</scope>
    <source>
        <strain evidence="2">SN15 / ATCC MYA-4574 / FGSC 10173)</strain>
    </source>
</reference>
<evidence type="ECO:0000313" key="1">
    <source>
        <dbReference type="EMBL" id="QRC95018.1"/>
    </source>
</evidence>
<protein>
    <submittedName>
        <fullName evidence="1">Uncharacterized protein</fullName>
    </submittedName>
</protein>
<keyword evidence="2" id="KW-1185">Reference proteome</keyword>
<organism evidence="1 2">
    <name type="scientific">Phaeosphaeria nodorum (strain SN15 / ATCC MYA-4574 / FGSC 10173)</name>
    <name type="common">Glume blotch fungus</name>
    <name type="synonym">Parastagonospora nodorum</name>
    <dbReference type="NCBI Taxonomy" id="321614"/>
    <lineage>
        <taxon>Eukaryota</taxon>
        <taxon>Fungi</taxon>
        <taxon>Dikarya</taxon>
        <taxon>Ascomycota</taxon>
        <taxon>Pezizomycotina</taxon>
        <taxon>Dothideomycetes</taxon>
        <taxon>Pleosporomycetidae</taxon>
        <taxon>Pleosporales</taxon>
        <taxon>Pleosporineae</taxon>
        <taxon>Phaeosphaeriaceae</taxon>
        <taxon>Parastagonospora</taxon>
    </lineage>
</organism>
<dbReference type="Proteomes" id="UP000663193">
    <property type="component" value="Chromosome 5"/>
</dbReference>
<evidence type="ECO:0000313" key="2">
    <source>
        <dbReference type="Proteomes" id="UP000663193"/>
    </source>
</evidence>